<feature type="signal peptide" evidence="1">
    <location>
        <begin position="1"/>
        <end position="23"/>
    </location>
</feature>
<dbReference type="InterPro" id="IPR007391">
    <property type="entry name" value="Vancomycin_resist_VanW"/>
</dbReference>
<evidence type="ECO:0008006" key="4">
    <source>
        <dbReference type="Google" id="ProtNLM"/>
    </source>
</evidence>
<organism evidence="2 3">
    <name type="scientific">Deinococcus xinjiangensis</name>
    <dbReference type="NCBI Taxonomy" id="457454"/>
    <lineage>
        <taxon>Bacteria</taxon>
        <taxon>Thermotogati</taxon>
        <taxon>Deinococcota</taxon>
        <taxon>Deinococci</taxon>
        <taxon>Deinococcales</taxon>
        <taxon>Deinococcaceae</taxon>
        <taxon>Deinococcus</taxon>
    </lineage>
</organism>
<dbReference type="EMBL" id="BAABRN010000109">
    <property type="protein sequence ID" value="GAA5504336.1"/>
    <property type="molecule type" value="Genomic_DNA"/>
</dbReference>
<dbReference type="InterPro" id="IPR052913">
    <property type="entry name" value="Glycopeptide_resist_protein"/>
</dbReference>
<protein>
    <recommendedName>
        <fullName evidence="4">Vancomycin resistance protein YoaR, contains peptidoglycan-binding and VanW domains</fullName>
    </recommendedName>
</protein>
<proteinExistence type="predicted"/>
<dbReference type="Proteomes" id="UP001458946">
    <property type="component" value="Unassembled WGS sequence"/>
</dbReference>
<gene>
    <name evidence="2" type="ORF">Dxin01_04106</name>
</gene>
<evidence type="ECO:0000313" key="2">
    <source>
        <dbReference type="EMBL" id="GAA5504336.1"/>
    </source>
</evidence>
<dbReference type="Pfam" id="PF04294">
    <property type="entry name" value="VanW"/>
    <property type="match status" value="1"/>
</dbReference>
<evidence type="ECO:0000256" key="1">
    <source>
        <dbReference type="SAM" id="SignalP"/>
    </source>
</evidence>
<keyword evidence="1" id="KW-0732">Signal</keyword>
<dbReference type="PANTHER" id="PTHR35788:SF1">
    <property type="entry name" value="EXPORTED PROTEIN"/>
    <property type="match status" value="1"/>
</dbReference>
<name>A0ABP9VI58_9DEIO</name>
<keyword evidence="3" id="KW-1185">Reference proteome</keyword>
<reference evidence="2 3" key="1">
    <citation type="submission" date="2024-02" db="EMBL/GenBank/DDBJ databases">
        <title>Deinococcus xinjiangensis NBRC 107630.</title>
        <authorList>
            <person name="Ichikawa N."/>
            <person name="Katano-Makiyama Y."/>
            <person name="Hidaka K."/>
        </authorList>
    </citation>
    <scope>NUCLEOTIDE SEQUENCE [LARGE SCALE GENOMIC DNA]</scope>
    <source>
        <strain evidence="2 3">NBRC 107630</strain>
    </source>
</reference>
<dbReference type="RefSeq" id="WP_353544295.1">
    <property type="nucleotide sequence ID" value="NZ_BAABRN010000109.1"/>
</dbReference>
<accession>A0ABP9VI58</accession>
<dbReference type="PANTHER" id="PTHR35788">
    <property type="entry name" value="EXPORTED PROTEIN-RELATED"/>
    <property type="match status" value="1"/>
</dbReference>
<comment type="caution">
    <text evidence="2">The sequence shown here is derived from an EMBL/GenBank/DDBJ whole genome shotgun (WGS) entry which is preliminary data.</text>
</comment>
<evidence type="ECO:0000313" key="3">
    <source>
        <dbReference type="Proteomes" id="UP001458946"/>
    </source>
</evidence>
<feature type="chain" id="PRO_5047320158" description="Vancomycin resistance protein YoaR, contains peptidoglycan-binding and VanW domains" evidence="1">
    <location>
        <begin position="24"/>
        <end position="577"/>
    </location>
</feature>
<sequence>MTSVMKYSLGGVVALALLGGALAMGVATQDNGALAPGMRVGGVDVGGLTTEQATALLRQKNPVPQVTVKAGDKTFTVGAETLGWQLDTEAGINAAAKFSTERTVLERIHGAVGRAQTQDFPLNTSVDAAVAKATLEKLTAGMGNQPKDGAVGFDNKTLRYVVTVPAIPGRKPDADAAAKAYAANPALTTLNVPVTQWQAKQTTEQLQALVDQGNKLMRPMTVKLESTNRVGSLSALQLANLYWVKPEGIVLDDKTITAAFKSVSSQIGEPARNARYVWQGGKYVKAAEKQGEVVDDVAGLAAFKKAITDPNVKTMLLPSKVSQPSLTLANLPDPSTMKLIATGVSTYYHSSPERRTNVANAAAKIDGAVVGTGEVFSFLNSLGGITPSNGFVGGLIISGGRTVDGLGGGVCQVSTTTFRAMYQAGLPVVERNQHSYRVGYYEPQVGFEAAVYDPGVDLKFKNDTGGPIMIKTTNYPRASKLVVEVWGTVKPQRSVYISPAVILSRTPHPPAKYVVSSKLRAGQVNQVDWAQDGYNLYITRTIKDGSGTRSDRTSTFYKPWQAVFEVAPGSLAARPRS</sequence>